<comment type="caution">
    <text evidence="1">The sequence shown here is derived from an EMBL/GenBank/DDBJ whole genome shotgun (WGS) entry which is preliminary data.</text>
</comment>
<evidence type="ECO:0000313" key="2">
    <source>
        <dbReference type="Proteomes" id="UP001157502"/>
    </source>
</evidence>
<dbReference type="Proteomes" id="UP001157502">
    <property type="component" value="Chromosome 22"/>
</dbReference>
<organism evidence="1 2">
    <name type="scientific">Dallia pectoralis</name>
    <name type="common">Alaska blackfish</name>
    <dbReference type="NCBI Taxonomy" id="75939"/>
    <lineage>
        <taxon>Eukaryota</taxon>
        <taxon>Metazoa</taxon>
        <taxon>Chordata</taxon>
        <taxon>Craniata</taxon>
        <taxon>Vertebrata</taxon>
        <taxon>Euteleostomi</taxon>
        <taxon>Actinopterygii</taxon>
        <taxon>Neopterygii</taxon>
        <taxon>Teleostei</taxon>
        <taxon>Protacanthopterygii</taxon>
        <taxon>Esociformes</taxon>
        <taxon>Umbridae</taxon>
        <taxon>Dallia</taxon>
    </lineage>
</organism>
<keyword evidence="2" id="KW-1185">Reference proteome</keyword>
<reference evidence="1" key="1">
    <citation type="submission" date="2021-05" db="EMBL/GenBank/DDBJ databases">
        <authorList>
            <person name="Pan Q."/>
            <person name="Jouanno E."/>
            <person name="Zahm M."/>
            <person name="Klopp C."/>
            <person name="Cabau C."/>
            <person name="Louis A."/>
            <person name="Berthelot C."/>
            <person name="Parey E."/>
            <person name="Roest Crollius H."/>
            <person name="Montfort J."/>
            <person name="Robinson-Rechavi M."/>
            <person name="Bouchez O."/>
            <person name="Lampietro C."/>
            <person name="Lopez Roques C."/>
            <person name="Donnadieu C."/>
            <person name="Postlethwait J."/>
            <person name="Bobe J."/>
            <person name="Dillon D."/>
            <person name="Chandos A."/>
            <person name="von Hippel F."/>
            <person name="Guiguen Y."/>
        </authorList>
    </citation>
    <scope>NUCLEOTIDE SEQUENCE</scope>
    <source>
        <strain evidence="1">YG-Jan2019</strain>
    </source>
</reference>
<protein>
    <submittedName>
        <fullName evidence="1">Uncharacterized protein</fullName>
    </submittedName>
</protein>
<sequence length="71" mass="7695">MLEAMCLNMVCCAAGEEYPLHMNSPHDQDTADAPDPHHEATVNCVIRDVKTGWAQEDNESNVGRGSNPITG</sequence>
<gene>
    <name evidence="1" type="ORF">DPEC_G00256020</name>
</gene>
<name>A0ACC2FUE7_DALPE</name>
<proteinExistence type="predicted"/>
<accession>A0ACC2FUE7</accession>
<dbReference type="EMBL" id="CM055749">
    <property type="protein sequence ID" value="KAJ7995064.1"/>
    <property type="molecule type" value="Genomic_DNA"/>
</dbReference>
<evidence type="ECO:0000313" key="1">
    <source>
        <dbReference type="EMBL" id="KAJ7995064.1"/>
    </source>
</evidence>